<accession>A0A843UP26</accession>
<evidence type="ECO:0000313" key="2">
    <source>
        <dbReference type="Proteomes" id="UP000652761"/>
    </source>
</evidence>
<reference evidence="1" key="1">
    <citation type="submission" date="2017-07" db="EMBL/GenBank/DDBJ databases">
        <title>Taro Niue Genome Assembly and Annotation.</title>
        <authorList>
            <person name="Atibalentja N."/>
            <person name="Keating K."/>
            <person name="Fields C.J."/>
        </authorList>
    </citation>
    <scope>NUCLEOTIDE SEQUENCE</scope>
    <source>
        <strain evidence="1">Niue_2</strain>
        <tissue evidence="1">Leaf</tissue>
    </source>
</reference>
<protein>
    <submittedName>
        <fullName evidence="1">Uncharacterized protein</fullName>
    </submittedName>
</protein>
<dbReference type="AlphaFoldDB" id="A0A843UP26"/>
<sequence>MFLGLTRALFFPHSLLSTSPTFTLELLREFRWLAGARGKAVVRVVAADQAGNVKLERGVRGAFLGFRHDSRFFGSSIAFLSCLTCSCGAAVGPFVRDCKAERLFLCCVVRVGYWLDQLVVCSRVVASFFLTRALPLAVVREFVTRGRGLTSSSYVSYPLRDIGPFAGGRSGYGALMGINNPIRHSWYQSNISL</sequence>
<evidence type="ECO:0000313" key="1">
    <source>
        <dbReference type="EMBL" id="MQL85275.1"/>
    </source>
</evidence>
<comment type="caution">
    <text evidence="1">The sequence shown here is derived from an EMBL/GenBank/DDBJ whole genome shotgun (WGS) entry which is preliminary data.</text>
</comment>
<name>A0A843UP26_COLES</name>
<keyword evidence="2" id="KW-1185">Reference proteome</keyword>
<dbReference type="EMBL" id="NMUH01000819">
    <property type="protein sequence ID" value="MQL85275.1"/>
    <property type="molecule type" value="Genomic_DNA"/>
</dbReference>
<proteinExistence type="predicted"/>
<organism evidence="1 2">
    <name type="scientific">Colocasia esculenta</name>
    <name type="common">Wild taro</name>
    <name type="synonym">Arum esculentum</name>
    <dbReference type="NCBI Taxonomy" id="4460"/>
    <lineage>
        <taxon>Eukaryota</taxon>
        <taxon>Viridiplantae</taxon>
        <taxon>Streptophyta</taxon>
        <taxon>Embryophyta</taxon>
        <taxon>Tracheophyta</taxon>
        <taxon>Spermatophyta</taxon>
        <taxon>Magnoliopsida</taxon>
        <taxon>Liliopsida</taxon>
        <taxon>Araceae</taxon>
        <taxon>Aroideae</taxon>
        <taxon>Colocasieae</taxon>
        <taxon>Colocasia</taxon>
    </lineage>
</organism>
<gene>
    <name evidence="1" type="ORF">Taro_017791</name>
</gene>
<dbReference type="Proteomes" id="UP000652761">
    <property type="component" value="Unassembled WGS sequence"/>
</dbReference>